<dbReference type="PANTHER" id="PTHR45753:SF3">
    <property type="entry name" value="ORNITHINE TRANSCARBAMYLASE, MITOCHONDRIAL"/>
    <property type="match status" value="1"/>
</dbReference>
<dbReference type="Gene3D" id="3.40.50.1370">
    <property type="entry name" value="Aspartate/ornithine carbamoyltransferase"/>
    <property type="match status" value="2"/>
</dbReference>
<evidence type="ECO:0000256" key="6">
    <source>
        <dbReference type="HAMAP-Rule" id="MF_01109"/>
    </source>
</evidence>
<dbReference type="HAMAP" id="MF_01109">
    <property type="entry name" value="OTCase"/>
    <property type="match status" value="1"/>
</dbReference>
<dbReference type="GO" id="GO:0005737">
    <property type="term" value="C:cytoplasm"/>
    <property type="evidence" value="ECO:0007669"/>
    <property type="project" value="UniProtKB-SubCell"/>
</dbReference>
<feature type="binding site" evidence="6">
    <location>
        <position position="297"/>
    </location>
    <ligand>
        <name>carbamoyl phosphate</name>
        <dbReference type="ChEBI" id="CHEBI:58228"/>
    </ligand>
</feature>
<dbReference type="GO" id="GO:0004585">
    <property type="term" value="F:ornithine carbamoyltransferase activity"/>
    <property type="evidence" value="ECO:0007669"/>
    <property type="project" value="UniProtKB-UniRule"/>
</dbReference>
<comment type="caution">
    <text evidence="9">The sequence shown here is derived from an EMBL/GenBank/DDBJ whole genome shotgun (WGS) entry which is preliminary data.</text>
</comment>
<protein>
    <recommendedName>
        <fullName evidence="3 6">Ornithine carbamoyltransferase</fullName>
        <shortName evidence="6">OTCase</shortName>
        <ecNumber evidence="3 6">2.1.3.3</ecNumber>
    </recommendedName>
</protein>
<dbReference type="InterPro" id="IPR036901">
    <property type="entry name" value="Asp/Orn_carbamoylTrfase_sf"/>
</dbReference>
<dbReference type="EC" id="2.1.3.3" evidence="3 6"/>
<accession>A0A7C3MIU7</accession>
<feature type="binding site" evidence="6">
    <location>
        <begin position="135"/>
        <end position="138"/>
    </location>
    <ligand>
        <name>carbamoyl phosphate</name>
        <dbReference type="ChEBI" id="CHEBI:58228"/>
    </ligand>
</feature>
<feature type="domain" description="Aspartate/ornithine carbamoyltransferase Asp/Orn-binding" evidence="7">
    <location>
        <begin position="154"/>
        <end position="307"/>
    </location>
</feature>
<sequence>MGYMKGRDLLSILDLSKEEMEYIFSLAKSLKSDFLSGKKQHDYLKGKTVALFFEKLSTRTRISFEVGVYQLGGYPLYLNVQDMQLKRGETISDTARVLERYVDGIMARVYQHSTLEELAKWANIPVINGLSDLEHPCQVISDYYTIFEKKGYKRLKIVYLGDGNNVANSLILAGALLGMEIVCSSPKEYYPPLEIIRKAEDLANKTGGSVQIIEDPKEAVKNADVLYTDVWVSMGQEEEKELRRRVFPPYQLNKDLVSLAKDDVIVMHCLPAHRGEEITDDVMDGEHSVVFDQAENRLHVQKAILALFI</sequence>
<gene>
    <name evidence="9" type="primary">argF</name>
    <name evidence="9" type="ORF">ENW00_08730</name>
</gene>
<comment type="subcellular location">
    <subcellularLocation>
        <location evidence="6">Cytoplasm</location>
    </subcellularLocation>
</comment>
<dbReference type="InterPro" id="IPR006130">
    <property type="entry name" value="Asp/Orn_carbamoylTrfase"/>
</dbReference>
<dbReference type="InterPro" id="IPR024904">
    <property type="entry name" value="OTCase_ArgI"/>
</dbReference>
<feature type="binding site" evidence="6">
    <location>
        <begin position="233"/>
        <end position="234"/>
    </location>
    <ligand>
        <name>L-ornithine</name>
        <dbReference type="ChEBI" id="CHEBI:46911"/>
    </ligand>
</feature>
<feature type="binding site" evidence="6">
    <location>
        <position position="165"/>
    </location>
    <ligand>
        <name>L-ornithine</name>
        <dbReference type="ChEBI" id="CHEBI:46911"/>
    </ligand>
</feature>
<dbReference type="PANTHER" id="PTHR45753">
    <property type="entry name" value="ORNITHINE CARBAMOYLTRANSFERASE, MITOCHONDRIAL"/>
    <property type="match status" value="1"/>
</dbReference>
<proteinExistence type="inferred from homology"/>
<dbReference type="SUPFAM" id="SSF53671">
    <property type="entry name" value="Aspartate/ornithine carbamoyltransferase"/>
    <property type="match status" value="1"/>
</dbReference>
<dbReference type="Pfam" id="PF00185">
    <property type="entry name" value="OTCace"/>
    <property type="match status" value="1"/>
</dbReference>
<evidence type="ECO:0000256" key="1">
    <source>
        <dbReference type="ARBA" id="ARBA00004975"/>
    </source>
</evidence>
<feature type="domain" description="Aspartate/ornithine carbamoyltransferase carbamoyl-P binding" evidence="8">
    <location>
        <begin position="7"/>
        <end position="148"/>
    </location>
</feature>
<keyword evidence="6" id="KW-0963">Cytoplasm</keyword>
<organism evidence="9">
    <name type="scientific">Dictyoglomus thermophilum</name>
    <dbReference type="NCBI Taxonomy" id="14"/>
    <lineage>
        <taxon>Bacteria</taxon>
        <taxon>Pseudomonadati</taxon>
        <taxon>Dictyoglomota</taxon>
        <taxon>Dictyoglomia</taxon>
        <taxon>Dictyoglomales</taxon>
        <taxon>Dictyoglomaceae</taxon>
        <taxon>Dictyoglomus</taxon>
    </lineage>
</organism>
<dbReference type="InterPro" id="IPR006131">
    <property type="entry name" value="Asp_carbamoyltransf_Asp/Orn-bd"/>
</dbReference>
<dbReference type="GO" id="GO:0019240">
    <property type="term" value="P:citrulline biosynthetic process"/>
    <property type="evidence" value="ECO:0007669"/>
    <property type="project" value="TreeGrafter"/>
</dbReference>
<evidence type="ECO:0000256" key="5">
    <source>
        <dbReference type="ARBA" id="ARBA00048772"/>
    </source>
</evidence>
<evidence type="ECO:0000256" key="3">
    <source>
        <dbReference type="ARBA" id="ARBA00013007"/>
    </source>
</evidence>
<feature type="binding site" evidence="6">
    <location>
        <position position="229"/>
    </location>
    <ligand>
        <name>L-ornithine</name>
        <dbReference type="ChEBI" id="CHEBI:46911"/>
    </ligand>
</feature>
<name>A0A7C3MIU7_DICTH</name>
<dbReference type="InterPro" id="IPR002292">
    <property type="entry name" value="Orn/put_carbamltrans"/>
</dbReference>
<dbReference type="GO" id="GO:0016597">
    <property type="term" value="F:amino acid binding"/>
    <property type="evidence" value="ECO:0007669"/>
    <property type="project" value="InterPro"/>
</dbReference>
<feature type="binding site" evidence="6">
    <location>
        <begin position="57"/>
        <end position="60"/>
    </location>
    <ligand>
        <name>carbamoyl phosphate</name>
        <dbReference type="ChEBI" id="CHEBI:58228"/>
    </ligand>
</feature>
<dbReference type="EMBL" id="DTIN01000039">
    <property type="protein sequence ID" value="HFX14208.1"/>
    <property type="molecule type" value="Genomic_DNA"/>
</dbReference>
<dbReference type="FunFam" id="3.40.50.1370:FF:000008">
    <property type="entry name" value="Ornithine carbamoyltransferase"/>
    <property type="match status" value="1"/>
</dbReference>
<dbReference type="GO" id="GO:0042450">
    <property type="term" value="P:L-arginine biosynthetic process via ornithine"/>
    <property type="evidence" value="ECO:0007669"/>
    <property type="project" value="UniProtKB-UniRule"/>
</dbReference>
<evidence type="ECO:0000256" key="4">
    <source>
        <dbReference type="ARBA" id="ARBA00022679"/>
    </source>
</evidence>
<feature type="binding site" evidence="6">
    <location>
        <begin position="269"/>
        <end position="270"/>
    </location>
    <ligand>
        <name>carbamoyl phosphate</name>
        <dbReference type="ChEBI" id="CHEBI:58228"/>
    </ligand>
</feature>
<evidence type="ECO:0000259" key="8">
    <source>
        <dbReference type="Pfam" id="PF02729"/>
    </source>
</evidence>
<dbReference type="PROSITE" id="PS00097">
    <property type="entry name" value="CARBAMOYLTRANSFERASE"/>
    <property type="match status" value="1"/>
</dbReference>
<dbReference type="NCBIfam" id="NF001986">
    <property type="entry name" value="PRK00779.1"/>
    <property type="match status" value="1"/>
</dbReference>
<comment type="similarity">
    <text evidence="2 6">Belongs to the aspartate/ornithine carbamoyltransferase superfamily. OTCase family.</text>
</comment>
<comment type="catalytic activity">
    <reaction evidence="5 6">
        <text>carbamoyl phosphate + L-ornithine = L-citrulline + phosphate + H(+)</text>
        <dbReference type="Rhea" id="RHEA:19513"/>
        <dbReference type="ChEBI" id="CHEBI:15378"/>
        <dbReference type="ChEBI" id="CHEBI:43474"/>
        <dbReference type="ChEBI" id="CHEBI:46911"/>
        <dbReference type="ChEBI" id="CHEBI:57743"/>
        <dbReference type="ChEBI" id="CHEBI:58228"/>
        <dbReference type="EC" id="2.1.3.3"/>
    </reaction>
</comment>
<dbReference type="AlphaFoldDB" id="A0A7C3MIU7"/>
<feature type="binding site" evidence="6">
    <location>
        <position position="84"/>
    </location>
    <ligand>
        <name>carbamoyl phosphate</name>
        <dbReference type="ChEBI" id="CHEBI:58228"/>
    </ligand>
</feature>
<comment type="pathway">
    <text evidence="1">Amino-acid biosynthesis; L-arginine biosynthesis; L-arginine from L-ornithine and carbamoyl phosphate: step 1/3.</text>
</comment>
<dbReference type="PRINTS" id="PR00100">
    <property type="entry name" value="AOTCASE"/>
</dbReference>
<dbReference type="NCBIfam" id="TIGR00658">
    <property type="entry name" value="orni_carb_tr"/>
    <property type="match status" value="1"/>
</dbReference>
<dbReference type="Pfam" id="PF02729">
    <property type="entry name" value="OTCace_N"/>
    <property type="match status" value="1"/>
</dbReference>
<keyword evidence="4 6" id="KW-0808">Transferase</keyword>
<evidence type="ECO:0000256" key="2">
    <source>
        <dbReference type="ARBA" id="ARBA00007805"/>
    </source>
</evidence>
<reference evidence="9" key="1">
    <citation type="journal article" date="2020" name="mSystems">
        <title>Genome- and Community-Level Interaction Insights into Carbon Utilization and Element Cycling Functions of Hydrothermarchaeota in Hydrothermal Sediment.</title>
        <authorList>
            <person name="Zhou Z."/>
            <person name="Liu Y."/>
            <person name="Xu W."/>
            <person name="Pan J."/>
            <person name="Luo Z.H."/>
            <person name="Li M."/>
        </authorList>
    </citation>
    <scope>NUCLEOTIDE SEQUENCE [LARGE SCALE GENOMIC DNA]</scope>
    <source>
        <strain evidence="9">SpSt-81</strain>
    </source>
</reference>
<feature type="binding site" evidence="6">
    <location>
        <position position="108"/>
    </location>
    <ligand>
        <name>carbamoyl phosphate</name>
        <dbReference type="ChEBI" id="CHEBI:58228"/>
    </ligand>
</feature>
<dbReference type="PRINTS" id="PR00102">
    <property type="entry name" value="OTCASE"/>
</dbReference>
<dbReference type="InterPro" id="IPR006132">
    <property type="entry name" value="Asp/Orn_carbamoyltranf_P-bd"/>
</dbReference>
<evidence type="ECO:0000259" key="7">
    <source>
        <dbReference type="Pfam" id="PF00185"/>
    </source>
</evidence>
<evidence type="ECO:0000313" key="9">
    <source>
        <dbReference type="EMBL" id="HFX14208.1"/>
    </source>
</evidence>